<dbReference type="eggNOG" id="ENOG5032X9W">
    <property type="taxonomic scope" value="Bacteria"/>
</dbReference>
<reference evidence="3 4" key="2">
    <citation type="journal article" date="2012" name="Stand. Genomic Sci.">
        <title>Complete genome sequence of the thermophilic sulfate-reducing ocean bacterium Thermodesulfatator indicus type strain (CIR29812(T)).</title>
        <authorList>
            <person name="Anderson I."/>
            <person name="Saunders E."/>
            <person name="Lapidus A."/>
            <person name="Nolan M."/>
            <person name="Lucas S."/>
            <person name="Tice H."/>
            <person name="Del Rio T.G."/>
            <person name="Cheng J.F."/>
            <person name="Han C."/>
            <person name="Tapia R."/>
            <person name="Goodwin L.A."/>
            <person name="Pitluck S."/>
            <person name="Liolios K."/>
            <person name="Mavromatis K."/>
            <person name="Pagani I."/>
            <person name="Ivanova N."/>
            <person name="Mikhailova N."/>
            <person name="Pati A."/>
            <person name="Chen A."/>
            <person name="Palaniappan K."/>
            <person name="Land M."/>
            <person name="Hauser L."/>
            <person name="Jeffries C.D."/>
            <person name="Chang Y.J."/>
            <person name="Brambilla E.M."/>
            <person name="Rohde M."/>
            <person name="Spring S."/>
            <person name="Goker M."/>
            <person name="Detter J.C."/>
            <person name="Woyke T."/>
            <person name="Bristow J."/>
            <person name="Eisen J.A."/>
            <person name="Markowitz V."/>
            <person name="Hugenholtz P."/>
            <person name="Kyrpides N.C."/>
            <person name="Klenk H.P."/>
        </authorList>
    </citation>
    <scope>NUCLEOTIDE SEQUENCE [LARGE SCALE GENOMIC DNA]</scope>
    <source>
        <strain evidence="4">DSM 15286 / JCM 11887 / CIR29812</strain>
    </source>
</reference>
<dbReference type="InterPro" id="IPR008953">
    <property type="entry name" value="Fe_hydrogenase_HydB"/>
</dbReference>
<name>F8AB13_THEID</name>
<dbReference type="SMART" id="SM00902">
    <property type="entry name" value="Fe_hyd_SSU"/>
    <property type="match status" value="1"/>
</dbReference>
<dbReference type="OrthoDB" id="5360755at2"/>
<feature type="domain" description="Iron hydrogenase small subunit" evidence="2">
    <location>
        <begin position="47"/>
        <end position="109"/>
    </location>
</feature>
<dbReference type="RefSeq" id="WP_013907124.1">
    <property type="nucleotide sequence ID" value="NC_015681.1"/>
</dbReference>
<evidence type="ECO:0000313" key="3">
    <source>
        <dbReference type="EMBL" id="AEH44379.1"/>
    </source>
</evidence>
<keyword evidence="1" id="KW-1133">Transmembrane helix</keyword>
<dbReference type="STRING" id="667014.Thein_0497"/>
<dbReference type="Gene3D" id="4.10.260.20">
    <property type="entry name" value="Iron hydrogenase, small subunit"/>
    <property type="match status" value="1"/>
</dbReference>
<accession>F8AB13</accession>
<keyword evidence="1" id="KW-0812">Transmembrane</keyword>
<dbReference type="SUPFAM" id="SSF48674">
    <property type="entry name" value="Fe-only hydrogenase smaller subunit"/>
    <property type="match status" value="1"/>
</dbReference>
<protein>
    <submittedName>
        <fullName evidence="3">Iron hydrogenase small subunit</fullName>
    </submittedName>
</protein>
<evidence type="ECO:0000313" key="4">
    <source>
        <dbReference type="Proteomes" id="UP000006793"/>
    </source>
</evidence>
<dbReference type="GO" id="GO:0009055">
    <property type="term" value="F:electron transfer activity"/>
    <property type="evidence" value="ECO:0007669"/>
    <property type="project" value="InterPro"/>
</dbReference>
<keyword evidence="1" id="KW-0472">Membrane</keyword>
<dbReference type="InParanoid" id="F8AB13"/>
<dbReference type="GO" id="GO:0005506">
    <property type="term" value="F:iron ion binding"/>
    <property type="evidence" value="ECO:0007669"/>
    <property type="project" value="InterPro"/>
</dbReference>
<feature type="transmembrane region" description="Helical" evidence="1">
    <location>
        <begin position="24"/>
        <end position="46"/>
    </location>
</feature>
<evidence type="ECO:0000259" key="2">
    <source>
        <dbReference type="SMART" id="SM00902"/>
    </source>
</evidence>
<evidence type="ECO:0000256" key="1">
    <source>
        <dbReference type="SAM" id="Phobius"/>
    </source>
</evidence>
<dbReference type="GO" id="GO:0051536">
    <property type="term" value="F:iron-sulfur cluster binding"/>
    <property type="evidence" value="ECO:0007669"/>
    <property type="project" value="InterPro"/>
</dbReference>
<dbReference type="Pfam" id="PF02256">
    <property type="entry name" value="Fe_hyd_SSU"/>
    <property type="match status" value="1"/>
</dbReference>
<dbReference type="Proteomes" id="UP000006793">
    <property type="component" value="Chromosome"/>
</dbReference>
<dbReference type="InterPro" id="IPR003149">
    <property type="entry name" value="Fe_hydrogenase_ssu"/>
</dbReference>
<proteinExistence type="predicted"/>
<organism evidence="3 4">
    <name type="scientific">Thermodesulfatator indicus (strain DSM 15286 / JCM 11887 / CIR29812)</name>
    <dbReference type="NCBI Taxonomy" id="667014"/>
    <lineage>
        <taxon>Bacteria</taxon>
        <taxon>Pseudomonadati</taxon>
        <taxon>Thermodesulfobacteriota</taxon>
        <taxon>Thermodesulfobacteria</taxon>
        <taxon>Thermodesulfobacteriales</taxon>
        <taxon>Thermodesulfatatoraceae</taxon>
        <taxon>Thermodesulfatator</taxon>
    </lineage>
</organism>
<reference evidence="4" key="1">
    <citation type="submission" date="2011-04" db="EMBL/GenBank/DDBJ databases">
        <title>The complete genome of Thermodesulfatator indicus DSM 15286.</title>
        <authorList>
            <person name="Lucas S."/>
            <person name="Copeland A."/>
            <person name="Lapidus A."/>
            <person name="Bruce D."/>
            <person name="Goodwin L."/>
            <person name="Pitluck S."/>
            <person name="Peters L."/>
            <person name="Kyrpides N."/>
            <person name="Mavromatis K."/>
            <person name="Pagani I."/>
            <person name="Ivanova N."/>
            <person name="Saunders L."/>
            <person name="Detter J.C."/>
            <person name="Tapia R."/>
            <person name="Han C."/>
            <person name="Land M."/>
            <person name="Hauser L."/>
            <person name="Markowitz V."/>
            <person name="Cheng J.-F."/>
            <person name="Hugenholtz P."/>
            <person name="Woyke T."/>
            <person name="Wu D."/>
            <person name="Spring S."/>
            <person name="Schroeder M."/>
            <person name="Brambilla E."/>
            <person name="Klenk H.-P."/>
            <person name="Eisen J.A."/>
        </authorList>
    </citation>
    <scope>NUCLEOTIDE SEQUENCE [LARGE SCALE GENOMIC DNA]</scope>
    <source>
        <strain evidence="4">DSM 15286 / JCM 11887 / CIR29812</strain>
    </source>
</reference>
<dbReference type="AlphaFoldDB" id="F8AB13"/>
<dbReference type="GO" id="GO:0042597">
    <property type="term" value="C:periplasmic space"/>
    <property type="evidence" value="ECO:0007669"/>
    <property type="project" value="InterPro"/>
</dbReference>
<dbReference type="GO" id="GO:0008901">
    <property type="term" value="F:ferredoxin hydrogenase activity"/>
    <property type="evidence" value="ECO:0007669"/>
    <property type="project" value="InterPro"/>
</dbReference>
<dbReference type="PaxDb" id="667014-Thein_0497"/>
<sequence>MSKENLPYQYEEKPASILITRRTFFKVTGVITAYIAIGGFAITNLVKKRNKYITMRQKGLYFDDKRRQQHKLPASYMNPGVKKFYEEFAGHPLSETAHQLLHTHHYYVRWQLGAQEVRHG</sequence>
<dbReference type="InterPro" id="IPR036991">
    <property type="entry name" value="Fe_hydrogenase_ssu_sf"/>
</dbReference>
<dbReference type="KEGG" id="tid:Thein_0497"/>
<gene>
    <name evidence="3" type="ordered locus">Thein_0497</name>
</gene>
<dbReference type="EMBL" id="CP002683">
    <property type="protein sequence ID" value="AEH44379.1"/>
    <property type="molecule type" value="Genomic_DNA"/>
</dbReference>
<dbReference type="HOGENOM" id="CLU_163904_1_0_0"/>
<keyword evidence="4" id="KW-1185">Reference proteome</keyword>